<organism evidence="1 2">
    <name type="scientific">Popillia japonica</name>
    <name type="common">Japanese beetle</name>
    <dbReference type="NCBI Taxonomy" id="7064"/>
    <lineage>
        <taxon>Eukaryota</taxon>
        <taxon>Metazoa</taxon>
        <taxon>Ecdysozoa</taxon>
        <taxon>Arthropoda</taxon>
        <taxon>Hexapoda</taxon>
        <taxon>Insecta</taxon>
        <taxon>Pterygota</taxon>
        <taxon>Neoptera</taxon>
        <taxon>Endopterygota</taxon>
        <taxon>Coleoptera</taxon>
        <taxon>Polyphaga</taxon>
        <taxon>Scarabaeiformia</taxon>
        <taxon>Scarabaeidae</taxon>
        <taxon>Rutelinae</taxon>
        <taxon>Popillia</taxon>
    </lineage>
</organism>
<comment type="caution">
    <text evidence="1">The sequence shown here is derived from an EMBL/GenBank/DDBJ whole genome shotgun (WGS) entry which is preliminary data.</text>
</comment>
<dbReference type="EMBL" id="JASPKY010000176">
    <property type="protein sequence ID" value="KAK9727736.1"/>
    <property type="molecule type" value="Genomic_DNA"/>
</dbReference>
<dbReference type="Proteomes" id="UP001458880">
    <property type="component" value="Unassembled WGS sequence"/>
</dbReference>
<accession>A0AAW1L344</accession>
<keyword evidence="2" id="KW-1185">Reference proteome</keyword>
<protein>
    <submittedName>
        <fullName evidence="1">Uncharacterized protein</fullName>
    </submittedName>
</protein>
<evidence type="ECO:0000313" key="2">
    <source>
        <dbReference type="Proteomes" id="UP001458880"/>
    </source>
</evidence>
<sequence length="233" mass="26474">MGMEAEALAAVRCWYPVSFSYRKRGSLIDPSILEAEALAAVRLGTGCVKRKVPMSSTGTFFPSPLGKEPRKISHQMFSCGPKSTGTFFPSPLGKEPRKISHQMFSCGPKTLAFTPFPIRSPPGAFTYYRRLGDALWDIGNTLRRSGGTFPKHSKRNDKFSHRVPSISTNRRRKEGPQTIPPILKIRRTLIKHYQYFFNRMETQRSPVVEEGHKKLTNPSKKMLALWSRRIGRF</sequence>
<name>A0AAW1L344_POPJA</name>
<reference evidence="1 2" key="1">
    <citation type="journal article" date="2024" name="BMC Genomics">
        <title>De novo assembly and annotation of Popillia japonica's genome with initial clues to its potential as an invasive pest.</title>
        <authorList>
            <person name="Cucini C."/>
            <person name="Boschi S."/>
            <person name="Funari R."/>
            <person name="Cardaioli E."/>
            <person name="Iannotti N."/>
            <person name="Marturano G."/>
            <person name="Paoli F."/>
            <person name="Bruttini M."/>
            <person name="Carapelli A."/>
            <person name="Frati F."/>
            <person name="Nardi F."/>
        </authorList>
    </citation>
    <scope>NUCLEOTIDE SEQUENCE [LARGE SCALE GENOMIC DNA]</scope>
    <source>
        <strain evidence="1">DMR45628</strain>
    </source>
</reference>
<dbReference type="AlphaFoldDB" id="A0AAW1L344"/>
<evidence type="ECO:0000313" key="1">
    <source>
        <dbReference type="EMBL" id="KAK9727736.1"/>
    </source>
</evidence>
<proteinExistence type="predicted"/>
<gene>
    <name evidence="1" type="ORF">QE152_g19002</name>
</gene>